<dbReference type="SUPFAM" id="SSF47413">
    <property type="entry name" value="lambda repressor-like DNA-binding domains"/>
    <property type="match status" value="1"/>
</dbReference>
<dbReference type="InterPro" id="IPR001387">
    <property type="entry name" value="Cro/C1-type_HTH"/>
</dbReference>
<dbReference type="InterPro" id="IPR058562">
    <property type="entry name" value="MJ0586_N"/>
</dbReference>
<dbReference type="Pfam" id="PF26602">
    <property type="entry name" value="HVO_2718_N"/>
    <property type="match status" value="1"/>
</dbReference>
<reference evidence="4" key="2">
    <citation type="submission" date="2020-09" db="EMBL/GenBank/DDBJ databases">
        <authorList>
            <person name="Sun Q."/>
            <person name="Ohkuma M."/>
        </authorList>
    </citation>
    <scope>NUCLEOTIDE SEQUENCE</scope>
    <source>
        <strain evidence="4">JCM 17820</strain>
    </source>
</reference>
<organism evidence="4 5">
    <name type="scientific">Haloarcula pellucida</name>
    <dbReference type="NCBI Taxonomy" id="1427151"/>
    <lineage>
        <taxon>Archaea</taxon>
        <taxon>Methanobacteriati</taxon>
        <taxon>Methanobacteriota</taxon>
        <taxon>Stenosarchaea group</taxon>
        <taxon>Halobacteria</taxon>
        <taxon>Halobacteriales</taxon>
        <taxon>Haloarculaceae</taxon>
        <taxon>Haloarcula</taxon>
    </lineage>
</organism>
<comment type="caution">
    <text evidence="4">The sequence shown here is derived from an EMBL/GenBank/DDBJ whole genome shotgun (WGS) entry which is preliminary data.</text>
</comment>
<dbReference type="PROSITE" id="PS51257">
    <property type="entry name" value="PROKAR_LIPOPROTEIN"/>
    <property type="match status" value="1"/>
</dbReference>
<evidence type="ECO:0000256" key="1">
    <source>
        <dbReference type="SAM" id="MobiDB-lite"/>
    </source>
</evidence>
<evidence type="ECO:0000259" key="2">
    <source>
        <dbReference type="Pfam" id="PF24250"/>
    </source>
</evidence>
<evidence type="ECO:0000313" key="5">
    <source>
        <dbReference type="Proteomes" id="UP000605784"/>
    </source>
</evidence>
<keyword evidence="5" id="KW-1185">Reference proteome</keyword>
<sequence length="168" mass="17595">MAKYSTGGGGASAGGSCELCGADGGDLQTADVAGATLQVCSDCAKNHGENDRATSSNDGSRDETDRRRRAAQNTARLQDSQTPDASHWEGGADYDTDQLPYLISDYGSTVTEARQEKGLQTSELADELDLDESDVLAVEQGRATQAGVGGSTIAVLEEFLDVDLVDER</sequence>
<dbReference type="GO" id="GO:0003677">
    <property type="term" value="F:DNA binding"/>
    <property type="evidence" value="ECO:0007669"/>
    <property type="project" value="InterPro"/>
</dbReference>
<dbReference type="Proteomes" id="UP000605784">
    <property type="component" value="Unassembled WGS sequence"/>
</dbReference>
<protein>
    <submittedName>
        <fullName evidence="4">Transcriptional regulator</fullName>
    </submittedName>
</protein>
<dbReference type="Gene3D" id="1.10.260.40">
    <property type="entry name" value="lambda repressor-like DNA-binding domains"/>
    <property type="match status" value="1"/>
</dbReference>
<feature type="domain" description="Transcription regulator HVO-2718-like helix-turn-helix" evidence="2">
    <location>
        <begin position="95"/>
        <end position="167"/>
    </location>
</feature>
<evidence type="ECO:0000259" key="3">
    <source>
        <dbReference type="Pfam" id="PF26602"/>
    </source>
</evidence>
<feature type="domain" description="MJ0586 N-terminal zinc binding" evidence="3">
    <location>
        <begin position="15"/>
        <end position="50"/>
    </location>
</feature>
<dbReference type="RefSeq" id="WP_188995040.1">
    <property type="nucleotide sequence ID" value="NZ_BMOU01000001.1"/>
</dbReference>
<dbReference type="Pfam" id="PF24250">
    <property type="entry name" value="HVO_2718"/>
    <property type="match status" value="1"/>
</dbReference>
<evidence type="ECO:0000313" key="4">
    <source>
        <dbReference type="EMBL" id="GGN89093.1"/>
    </source>
</evidence>
<name>A0A830GIS3_9EURY</name>
<accession>A0A830GIS3</accession>
<dbReference type="InterPro" id="IPR057937">
    <property type="entry name" value="HVO_2718-like_HTH"/>
</dbReference>
<gene>
    <name evidence="4" type="ORF">GCM10009030_09500</name>
</gene>
<feature type="region of interest" description="Disordered" evidence="1">
    <location>
        <begin position="45"/>
        <end position="96"/>
    </location>
</feature>
<dbReference type="EMBL" id="BMOU01000001">
    <property type="protein sequence ID" value="GGN89093.1"/>
    <property type="molecule type" value="Genomic_DNA"/>
</dbReference>
<dbReference type="AlphaFoldDB" id="A0A830GIS3"/>
<feature type="compositionally biased region" description="Polar residues" evidence="1">
    <location>
        <begin position="71"/>
        <end position="84"/>
    </location>
</feature>
<dbReference type="CDD" id="cd00093">
    <property type="entry name" value="HTH_XRE"/>
    <property type="match status" value="1"/>
</dbReference>
<proteinExistence type="predicted"/>
<reference evidence="4" key="1">
    <citation type="journal article" date="2014" name="Int. J. Syst. Evol. Microbiol.">
        <title>Complete genome sequence of Corynebacterium casei LMG S-19264T (=DSM 44701T), isolated from a smear-ripened cheese.</title>
        <authorList>
            <consortium name="US DOE Joint Genome Institute (JGI-PGF)"/>
            <person name="Walter F."/>
            <person name="Albersmeier A."/>
            <person name="Kalinowski J."/>
            <person name="Ruckert C."/>
        </authorList>
    </citation>
    <scope>NUCLEOTIDE SEQUENCE</scope>
    <source>
        <strain evidence="4">JCM 17820</strain>
    </source>
</reference>
<dbReference type="InterPro" id="IPR010982">
    <property type="entry name" value="Lambda_DNA-bd_dom_sf"/>
</dbReference>